<protein>
    <recommendedName>
        <fullName evidence="6">RNA-binding protein KhpB</fullName>
    </recommendedName>
    <alternativeName>
        <fullName evidence="6">RNA-binding protein EloR</fullName>
    </alternativeName>
</protein>
<dbReference type="CDD" id="cd02414">
    <property type="entry name" value="KH-II_Jag"/>
    <property type="match status" value="1"/>
</dbReference>
<dbReference type="Gene3D" id="3.30.1370.50">
    <property type="entry name" value="R3H-like domain"/>
    <property type="match status" value="1"/>
</dbReference>
<accession>A0AAU8A5S1</accession>
<gene>
    <name evidence="6" type="primary">khpB</name>
    <name evidence="6" type="synonym">eloR</name>
    <name evidence="8" type="ORF">PUP29_08170</name>
</gene>
<dbReference type="GO" id="GO:0003723">
    <property type="term" value="F:RNA binding"/>
    <property type="evidence" value="ECO:0007669"/>
    <property type="project" value="UniProtKB-UniRule"/>
</dbReference>
<dbReference type="Pfam" id="PF13083">
    <property type="entry name" value="KH_KhpA-B"/>
    <property type="match status" value="1"/>
</dbReference>
<comment type="function">
    <text evidence="6">A probable RNA chaperone. Forms a complex with KhpA which binds to cellular RNA and controls its expression. Plays a role in peptidoglycan (PG) homeostasis and cell length regulation.</text>
</comment>
<dbReference type="InterPro" id="IPR015946">
    <property type="entry name" value="KH_dom-like_a/b"/>
</dbReference>
<dbReference type="InterPro" id="IPR038247">
    <property type="entry name" value="Jag_N_dom_sf"/>
</dbReference>
<dbReference type="GO" id="GO:0009252">
    <property type="term" value="P:peptidoglycan biosynthetic process"/>
    <property type="evidence" value="ECO:0007669"/>
    <property type="project" value="UniProtKB-UniRule"/>
</dbReference>
<dbReference type="AlphaFoldDB" id="A0AAU8A5S1"/>
<dbReference type="InterPro" id="IPR001374">
    <property type="entry name" value="R3H_dom"/>
</dbReference>
<dbReference type="PANTHER" id="PTHR35800">
    <property type="entry name" value="PROTEIN JAG"/>
    <property type="match status" value="1"/>
</dbReference>
<reference evidence="8" key="1">
    <citation type="submission" date="2023-02" db="EMBL/GenBank/DDBJ databases">
        <title>Gut commensal Christensenella minuta modulates host metabolism via a new class of secondary bile acids.</title>
        <authorList>
            <person name="Liu C."/>
        </authorList>
    </citation>
    <scope>NUCLEOTIDE SEQUENCE</scope>
    <source>
        <strain evidence="8">CA70</strain>
    </source>
</reference>
<dbReference type="RefSeq" id="WP_353422956.1">
    <property type="nucleotide sequence ID" value="NZ_CP117826.1"/>
</dbReference>
<comment type="domain">
    <text evidence="6">Has an N-terminal Jag-N domain and 2 RNA-binding domains (KH and R3H).</text>
</comment>
<name>A0AAU8A5S1_9FIRM</name>
<evidence type="ECO:0000256" key="5">
    <source>
        <dbReference type="ARBA" id="ARBA00023316"/>
    </source>
</evidence>
<dbReference type="NCBIfam" id="NF041568">
    <property type="entry name" value="Jag_EloR"/>
    <property type="match status" value="1"/>
</dbReference>
<dbReference type="GO" id="GO:0071555">
    <property type="term" value="P:cell wall organization"/>
    <property type="evidence" value="ECO:0007669"/>
    <property type="project" value="UniProtKB-KW"/>
</dbReference>
<comment type="caution">
    <text evidence="6">Lacks conserved residue(s) required for the propagation of feature annotation.</text>
</comment>
<dbReference type="Pfam" id="PF14804">
    <property type="entry name" value="Jag_N"/>
    <property type="match status" value="1"/>
</dbReference>
<evidence type="ECO:0000256" key="2">
    <source>
        <dbReference type="ARBA" id="ARBA00022884"/>
    </source>
</evidence>
<dbReference type="HAMAP" id="MF_00867">
    <property type="entry name" value="KhpB"/>
    <property type="match status" value="1"/>
</dbReference>
<evidence type="ECO:0000313" key="8">
    <source>
        <dbReference type="EMBL" id="XCC61505.1"/>
    </source>
</evidence>
<dbReference type="SUPFAM" id="SSF82708">
    <property type="entry name" value="R3H domain"/>
    <property type="match status" value="1"/>
</dbReference>
<dbReference type="InterPro" id="IPR038008">
    <property type="entry name" value="Jag_KH"/>
</dbReference>
<dbReference type="Gene3D" id="3.30.30.80">
    <property type="entry name" value="probable RNA-binding protein from clostridium symbiosum atcc 14940"/>
    <property type="match status" value="1"/>
</dbReference>
<dbReference type="Pfam" id="PF01424">
    <property type="entry name" value="R3H"/>
    <property type="match status" value="1"/>
</dbReference>
<dbReference type="InterPro" id="IPR039247">
    <property type="entry name" value="KhpB"/>
</dbReference>
<dbReference type="SMART" id="SM01245">
    <property type="entry name" value="Jag_N"/>
    <property type="match status" value="1"/>
</dbReference>
<dbReference type="InterPro" id="IPR034079">
    <property type="entry name" value="R3H_KhpB"/>
</dbReference>
<evidence type="ECO:0000256" key="1">
    <source>
        <dbReference type="ARBA" id="ARBA00022490"/>
    </source>
</evidence>
<dbReference type="InterPro" id="IPR032782">
    <property type="entry name" value="KhpB_N"/>
</dbReference>
<dbReference type="InterPro" id="IPR036867">
    <property type="entry name" value="R3H_dom_sf"/>
</dbReference>
<keyword evidence="3 6" id="KW-0133">Cell shape</keyword>
<comment type="similarity">
    <text evidence="6">Belongs to the KhpB RNA-binding protein family.</text>
</comment>
<feature type="domain" description="R3H" evidence="7">
    <location>
        <begin position="141"/>
        <end position="207"/>
    </location>
</feature>
<organism evidence="8">
    <name type="scientific">Christensenella massiliensis</name>
    <dbReference type="NCBI Taxonomy" id="1805714"/>
    <lineage>
        <taxon>Bacteria</taxon>
        <taxon>Bacillati</taxon>
        <taxon>Bacillota</taxon>
        <taxon>Clostridia</taxon>
        <taxon>Christensenellales</taxon>
        <taxon>Christensenellaceae</taxon>
        <taxon>Christensenella</taxon>
    </lineage>
</organism>
<sequence>MDFVEAKGKTVDEAIFKGLEEMGLSLDEVEIDIVQEGGKGFLGLGKATVRLTKKEPESSGKSEPEQFLDGLFERMGVEAECSVTGEDEKSIRIEMTGKDTAVLIGRRGDTLDAIQYLTGLAVNKGREDYKKIMLDAENYRAKRERTLEKLAKRLANTVAKTGKPITLEPMNPYERRILHATLQSHPRVETISEGEEPYRRVVIRRKRREA</sequence>
<dbReference type="GO" id="GO:0005737">
    <property type="term" value="C:cytoplasm"/>
    <property type="evidence" value="ECO:0007669"/>
    <property type="project" value="UniProtKB-SubCell"/>
</dbReference>
<proteinExistence type="inferred from homology"/>
<dbReference type="EMBL" id="CP117826">
    <property type="protein sequence ID" value="XCC61505.1"/>
    <property type="molecule type" value="Genomic_DNA"/>
</dbReference>
<keyword evidence="1 6" id="KW-0963">Cytoplasm</keyword>
<evidence type="ECO:0000256" key="4">
    <source>
        <dbReference type="ARBA" id="ARBA00023186"/>
    </source>
</evidence>
<dbReference type="PROSITE" id="PS51061">
    <property type="entry name" value="R3H"/>
    <property type="match status" value="1"/>
</dbReference>
<dbReference type="GO" id="GO:0008360">
    <property type="term" value="P:regulation of cell shape"/>
    <property type="evidence" value="ECO:0007669"/>
    <property type="project" value="UniProtKB-KW"/>
</dbReference>
<keyword evidence="2 6" id="KW-0694">RNA-binding</keyword>
<keyword evidence="4 6" id="KW-0143">Chaperone</keyword>
<dbReference type="CDD" id="cd02644">
    <property type="entry name" value="R3H_jag"/>
    <property type="match status" value="1"/>
</dbReference>
<dbReference type="SMART" id="SM00393">
    <property type="entry name" value="R3H"/>
    <property type="match status" value="1"/>
</dbReference>
<evidence type="ECO:0000256" key="3">
    <source>
        <dbReference type="ARBA" id="ARBA00022960"/>
    </source>
</evidence>
<comment type="subcellular location">
    <subcellularLocation>
        <location evidence="6">Cytoplasm</location>
    </subcellularLocation>
</comment>
<evidence type="ECO:0000256" key="6">
    <source>
        <dbReference type="HAMAP-Rule" id="MF_00867"/>
    </source>
</evidence>
<dbReference type="Gene3D" id="3.30.300.20">
    <property type="match status" value="1"/>
</dbReference>
<evidence type="ECO:0000259" key="7">
    <source>
        <dbReference type="PROSITE" id="PS51061"/>
    </source>
</evidence>
<dbReference type="PANTHER" id="PTHR35800:SF1">
    <property type="entry name" value="RNA-BINDING PROTEIN KHPB"/>
    <property type="match status" value="1"/>
</dbReference>
<keyword evidence="5 6" id="KW-0961">Cell wall biogenesis/degradation</keyword>
<comment type="subunit">
    <text evidence="6">Forms a complex with KhpA.</text>
</comment>